<proteinExistence type="predicted"/>
<dbReference type="PaxDb" id="584708-Apau_1121"/>
<gene>
    <name evidence="6" type="ORF">Apau_1121</name>
</gene>
<accession>E3CXI1</accession>
<keyword evidence="3" id="KW-0067">ATP-binding</keyword>
<name>E3CXI1_9BACT</name>
<sequence>MRLLVHKPGMLTTVQDLGRWGHQSRGVSVSGAMDPFSLRLGNVLLGNGEGAAALELTVMGPELEVLEGGTLILAGGDLKMRLDGIPAEPWRVYRVSRGCRISFGGLGSGGCRANLCLAGGVEVPSVMGSRSTHLRARLGGFQGRALAAGDEIVSGSPDPLWARGEGLPCPEDMRPRWDPLAPLEVLEGPQTDAFTPQGLETFFGNEYAISPEADRMGYRFEGPAVEHLAGADIVSDAIPLGAIQVPGHGQPIAMLADRQTTGGYTKIGVLSAWSVAQLAQRLPGQGVRFRRTTPEEATAVLRDFEERLRRAGSVRASWRSRQETPSLQGEGPRRFRLRLEGREYDVQVSPGA</sequence>
<dbReference type="InterPro" id="IPR029000">
    <property type="entry name" value="Cyclophilin-like_dom_sf"/>
</dbReference>
<dbReference type="InterPro" id="IPR052708">
    <property type="entry name" value="PxpC"/>
</dbReference>
<dbReference type="OrthoDB" id="9782422at2"/>
<evidence type="ECO:0000256" key="2">
    <source>
        <dbReference type="ARBA" id="ARBA00022801"/>
    </source>
</evidence>
<dbReference type="GO" id="GO:0016787">
    <property type="term" value="F:hydrolase activity"/>
    <property type="evidence" value="ECO:0007669"/>
    <property type="project" value="UniProtKB-KW"/>
</dbReference>
<protein>
    <submittedName>
        <fullName evidence="6">Urea amidolyase related protein</fullName>
    </submittedName>
</protein>
<organism evidence="6 7">
    <name type="scientific">Aminomonas paucivorans DSM 12260</name>
    <dbReference type="NCBI Taxonomy" id="584708"/>
    <lineage>
        <taxon>Bacteria</taxon>
        <taxon>Thermotogati</taxon>
        <taxon>Synergistota</taxon>
        <taxon>Synergistia</taxon>
        <taxon>Synergistales</taxon>
        <taxon>Synergistaceae</taxon>
        <taxon>Aminomonas</taxon>
    </lineage>
</organism>
<dbReference type="NCBIfam" id="TIGR00724">
    <property type="entry name" value="urea_amlyse_rel"/>
    <property type="match status" value="1"/>
</dbReference>
<keyword evidence="1" id="KW-0547">Nucleotide-binding</keyword>
<evidence type="ECO:0000313" key="6">
    <source>
        <dbReference type="EMBL" id="EFQ23547.1"/>
    </source>
</evidence>
<dbReference type="AlphaFoldDB" id="E3CXI1"/>
<evidence type="ECO:0000256" key="4">
    <source>
        <dbReference type="SAM" id="MobiDB-lite"/>
    </source>
</evidence>
<dbReference type="STRING" id="584708.Apau_1121"/>
<feature type="domain" description="Carboxyltransferase" evidence="5">
    <location>
        <begin position="24"/>
        <end position="308"/>
    </location>
</feature>
<dbReference type="RefSeq" id="WP_006300742.1">
    <property type="nucleotide sequence ID" value="NZ_CM001022.1"/>
</dbReference>
<dbReference type="Pfam" id="PF02626">
    <property type="entry name" value="CT_A_B"/>
    <property type="match status" value="1"/>
</dbReference>
<evidence type="ECO:0000259" key="5">
    <source>
        <dbReference type="SMART" id="SM00797"/>
    </source>
</evidence>
<feature type="region of interest" description="Disordered" evidence="4">
    <location>
        <begin position="313"/>
        <end position="334"/>
    </location>
</feature>
<dbReference type="EMBL" id="CM001022">
    <property type="protein sequence ID" value="EFQ23547.1"/>
    <property type="molecule type" value="Genomic_DNA"/>
</dbReference>
<evidence type="ECO:0000256" key="1">
    <source>
        <dbReference type="ARBA" id="ARBA00022741"/>
    </source>
</evidence>
<dbReference type="PANTHER" id="PTHR43309:SF5">
    <property type="entry name" value="5-OXOPROLINASE SUBUNIT C"/>
    <property type="match status" value="1"/>
</dbReference>
<dbReference type="SMART" id="SM00797">
    <property type="entry name" value="AHS2"/>
    <property type="match status" value="1"/>
</dbReference>
<dbReference type="SUPFAM" id="SSF50891">
    <property type="entry name" value="Cyclophilin-like"/>
    <property type="match status" value="1"/>
</dbReference>
<dbReference type="Gene3D" id="2.40.100.10">
    <property type="entry name" value="Cyclophilin-like"/>
    <property type="match status" value="1"/>
</dbReference>
<keyword evidence="7" id="KW-1185">Reference proteome</keyword>
<keyword evidence="6" id="KW-0456">Lyase</keyword>
<evidence type="ECO:0000313" key="7">
    <source>
        <dbReference type="Proteomes" id="UP000005096"/>
    </source>
</evidence>
<evidence type="ECO:0000256" key="3">
    <source>
        <dbReference type="ARBA" id="ARBA00022840"/>
    </source>
</evidence>
<dbReference type="InterPro" id="IPR003778">
    <property type="entry name" value="CT_A_B"/>
</dbReference>
<dbReference type="GO" id="GO:0005524">
    <property type="term" value="F:ATP binding"/>
    <property type="evidence" value="ECO:0007669"/>
    <property type="project" value="UniProtKB-KW"/>
</dbReference>
<dbReference type="Proteomes" id="UP000005096">
    <property type="component" value="Chromosome"/>
</dbReference>
<dbReference type="GO" id="GO:0016829">
    <property type="term" value="F:lyase activity"/>
    <property type="evidence" value="ECO:0007669"/>
    <property type="project" value="UniProtKB-KW"/>
</dbReference>
<dbReference type="PANTHER" id="PTHR43309">
    <property type="entry name" value="5-OXOPROLINASE SUBUNIT C"/>
    <property type="match status" value="1"/>
</dbReference>
<keyword evidence="2" id="KW-0378">Hydrolase</keyword>
<reference evidence="6 7" key="1">
    <citation type="journal article" date="2010" name="Stand. Genomic Sci.">
        <title>Non-contiguous finished genome sequence of Aminomonas paucivorans type strain (GLU-3).</title>
        <authorList>
            <person name="Pitluck S."/>
            <person name="Yasawong M."/>
            <person name="Held B."/>
            <person name="Lapidus A."/>
            <person name="Nolan M."/>
            <person name="Copeland A."/>
            <person name="Lucas S."/>
            <person name="Del Rio T.G."/>
            <person name="Tice H."/>
            <person name="Cheng J.F."/>
            <person name="Chertkov O."/>
            <person name="Goodwin L."/>
            <person name="Tapia R."/>
            <person name="Han C."/>
            <person name="Liolios K."/>
            <person name="Ivanova N."/>
            <person name="Mavromatis K."/>
            <person name="Ovchinnikova G."/>
            <person name="Pati A."/>
            <person name="Chen A."/>
            <person name="Palaniappan K."/>
            <person name="Land M."/>
            <person name="Hauser L."/>
            <person name="Chang Y.J."/>
            <person name="Jeffries C.D."/>
            <person name="Pukall R."/>
            <person name="Spring S."/>
            <person name="Rohde M."/>
            <person name="Sikorski J."/>
            <person name="Goker M."/>
            <person name="Woyke T."/>
            <person name="Bristow J."/>
            <person name="Eisen J.A."/>
            <person name="Markowitz V."/>
            <person name="Hugenholtz P."/>
            <person name="Kyrpides N.C."/>
            <person name="Klenk H.P."/>
        </authorList>
    </citation>
    <scope>NUCLEOTIDE SEQUENCE [LARGE SCALE GENOMIC DNA]</scope>
    <source>
        <strain evidence="6 7">DSM 12260</strain>
    </source>
</reference>
<dbReference type="eggNOG" id="COG1984">
    <property type="taxonomic scope" value="Bacteria"/>
</dbReference>
<dbReference type="HOGENOM" id="CLU_028967_0_1_0"/>